<feature type="non-terminal residue" evidence="1">
    <location>
        <position position="156"/>
    </location>
</feature>
<gene>
    <name evidence="1" type="ORF">MSPICULIGERA_LOCUS6018</name>
</gene>
<reference evidence="1" key="1">
    <citation type="submission" date="2023-06" db="EMBL/GenBank/DDBJ databases">
        <authorList>
            <person name="Delattre M."/>
        </authorList>
    </citation>
    <scope>NUCLEOTIDE SEQUENCE</scope>
    <source>
        <strain evidence="1">AF72</strain>
    </source>
</reference>
<name>A0AA36CFN2_9BILA</name>
<proteinExistence type="predicted"/>
<accession>A0AA36CFN2</accession>
<evidence type="ECO:0000313" key="2">
    <source>
        <dbReference type="Proteomes" id="UP001177023"/>
    </source>
</evidence>
<dbReference type="Proteomes" id="UP001177023">
    <property type="component" value="Unassembled WGS sequence"/>
</dbReference>
<organism evidence="1 2">
    <name type="scientific">Mesorhabditis spiculigera</name>
    <dbReference type="NCBI Taxonomy" id="96644"/>
    <lineage>
        <taxon>Eukaryota</taxon>
        <taxon>Metazoa</taxon>
        <taxon>Ecdysozoa</taxon>
        <taxon>Nematoda</taxon>
        <taxon>Chromadorea</taxon>
        <taxon>Rhabditida</taxon>
        <taxon>Rhabditina</taxon>
        <taxon>Rhabditomorpha</taxon>
        <taxon>Rhabditoidea</taxon>
        <taxon>Rhabditidae</taxon>
        <taxon>Mesorhabditinae</taxon>
        <taxon>Mesorhabditis</taxon>
    </lineage>
</organism>
<dbReference type="EMBL" id="CATQJA010001493">
    <property type="protein sequence ID" value="CAJ0567466.1"/>
    <property type="molecule type" value="Genomic_DNA"/>
</dbReference>
<evidence type="ECO:0000313" key="1">
    <source>
        <dbReference type="EMBL" id="CAJ0567466.1"/>
    </source>
</evidence>
<comment type="caution">
    <text evidence="1">The sequence shown here is derived from an EMBL/GenBank/DDBJ whole genome shotgun (WGS) entry which is preliminary data.</text>
</comment>
<keyword evidence="2" id="KW-1185">Reference proteome</keyword>
<protein>
    <submittedName>
        <fullName evidence="1">Uncharacterized protein</fullName>
    </submittedName>
</protein>
<dbReference type="AlphaFoldDB" id="A0AA36CFN2"/>
<sequence length="156" mass="17632">MGERALRPHFLGSKGRVWMWYLLSQDDSGEVHYTPSPTPPSCPSSGCTRAIGETAISRNLTDPFDFQLGDWYGETWTNFAKYSRPTLDDSWPAMSKTVSHFNIGKPSDGGMRVVPDYRETDRIVFANAIDQLLKMMPSQPIREQDMKLKGAWGANR</sequence>